<dbReference type="OrthoDB" id="5314201at2759"/>
<protein>
    <recommendedName>
        <fullName evidence="4">HAUS augmin-like complex subunit 3 N-terminal domain-containing protein</fullName>
    </recommendedName>
</protein>
<dbReference type="Proteomes" id="UP000275385">
    <property type="component" value="Unassembled WGS sequence"/>
</dbReference>
<sequence>MDVDATVRILQTYDPSFDAKAARDALHQDSTLAAWAATHLTPHNLLTPDELFQYSSLEQSGRAEELTAAVDVGSVQAFDDQEIKNAILELDRSTDAINKQTETLQHQQDALTKLMKNTSKDVEARSILDLKRAQAAELDRKKLAHSVANLAQNIESRVFDLEQAGTGNSDTIQQTVNDLLASDDKLLASLQKLGLELETEDPGEKEGVAELRDICARLIKYTVEALRTRLDRLYLETLEATPQATSRQHVYGEDIATVQEELESLYSEILPVAQMSVEQQYLGPALKRLATKNSKREEKAARAVDYIQECLDYVLERIGALSSHIEACQAHQAASMQLAAIARTELAAEVDSVYKREPQSTTNSAVSPVKKPPSHVRARSDTLSKHRRRSSGLGGLGDESSVEQLLRMLALSVLSEEELDSSLLSSEHARPLDTAVVDRSAKLRDVASNVQDSFEATTTDQLKDSLLAVQSLRDSLLAESQFGHVKLVDPEMEGSIQVLNQELNHVQSRLEQVDAEMTLIRGRRGKQDELIRRWGS</sequence>
<dbReference type="EMBL" id="QVQW01000007">
    <property type="protein sequence ID" value="RKU47870.1"/>
    <property type="molecule type" value="Genomic_DNA"/>
</dbReference>
<reference evidence="2 3" key="1">
    <citation type="submission" date="2018-08" db="EMBL/GenBank/DDBJ databases">
        <title>Draft genome of the lignicolous fungus Coniochaeta pulveracea.</title>
        <authorList>
            <person name="Borstlap C.J."/>
            <person name="De Witt R.N."/>
            <person name="Botha A."/>
            <person name="Volschenk H."/>
        </authorList>
    </citation>
    <scope>NUCLEOTIDE SEQUENCE [LARGE SCALE GENOMIC DNA]</scope>
    <source>
        <strain evidence="2 3">CAB683</strain>
    </source>
</reference>
<gene>
    <name evidence="2" type="ORF">DL546_008679</name>
</gene>
<keyword evidence="3" id="KW-1185">Reference proteome</keyword>
<evidence type="ECO:0000313" key="2">
    <source>
        <dbReference type="EMBL" id="RKU47870.1"/>
    </source>
</evidence>
<accession>A0A420YJ26</accession>
<name>A0A420YJ26_9PEZI</name>
<proteinExistence type="predicted"/>
<comment type="caution">
    <text evidence="2">The sequence shown here is derived from an EMBL/GenBank/DDBJ whole genome shotgun (WGS) entry which is preliminary data.</text>
</comment>
<dbReference type="AlphaFoldDB" id="A0A420YJ26"/>
<evidence type="ECO:0000256" key="1">
    <source>
        <dbReference type="SAM" id="MobiDB-lite"/>
    </source>
</evidence>
<evidence type="ECO:0008006" key="4">
    <source>
        <dbReference type="Google" id="ProtNLM"/>
    </source>
</evidence>
<evidence type="ECO:0000313" key="3">
    <source>
        <dbReference type="Proteomes" id="UP000275385"/>
    </source>
</evidence>
<organism evidence="2 3">
    <name type="scientific">Coniochaeta pulveracea</name>
    <dbReference type="NCBI Taxonomy" id="177199"/>
    <lineage>
        <taxon>Eukaryota</taxon>
        <taxon>Fungi</taxon>
        <taxon>Dikarya</taxon>
        <taxon>Ascomycota</taxon>
        <taxon>Pezizomycotina</taxon>
        <taxon>Sordariomycetes</taxon>
        <taxon>Sordariomycetidae</taxon>
        <taxon>Coniochaetales</taxon>
        <taxon>Coniochaetaceae</taxon>
        <taxon>Coniochaeta</taxon>
    </lineage>
</organism>
<feature type="region of interest" description="Disordered" evidence="1">
    <location>
        <begin position="353"/>
        <end position="397"/>
    </location>
</feature>